<dbReference type="EC" id="2.7.1.191" evidence="8"/>
<dbReference type="InterPro" id="IPR050864">
    <property type="entry name" value="Bacterial_PTS_Sugar_Transport"/>
</dbReference>
<dbReference type="GO" id="GO:0022877">
    <property type="term" value="F:protein-N(PI)-phosphohistidine-fructose phosphotransferase system transporter activity"/>
    <property type="evidence" value="ECO:0007669"/>
    <property type="project" value="InterPro"/>
</dbReference>
<dbReference type="PANTHER" id="PTHR30505">
    <property type="entry name" value="FRUCTOSE-LIKE PERMEASE"/>
    <property type="match status" value="1"/>
</dbReference>
<evidence type="ECO:0000256" key="4">
    <source>
        <dbReference type="ARBA" id="ARBA00022679"/>
    </source>
</evidence>
<evidence type="ECO:0000256" key="1">
    <source>
        <dbReference type="ARBA" id="ARBA00022448"/>
    </source>
</evidence>
<dbReference type="InterPro" id="IPR013011">
    <property type="entry name" value="PTS_EIIB_2"/>
</dbReference>
<dbReference type="InterPro" id="IPR003501">
    <property type="entry name" value="PTS_EIIB_2/3"/>
</dbReference>
<reference evidence="8 9" key="1">
    <citation type="submission" date="2017-02" db="EMBL/GenBank/DDBJ databases">
        <authorList>
            <person name="Peterson S.W."/>
        </authorList>
    </citation>
    <scope>NUCLEOTIDE SEQUENCE [LARGE SCALE GENOMIC DNA]</scope>
    <source>
        <strain evidence="8 9">42ea</strain>
    </source>
</reference>
<sequence length="105" mass="11464">MKIVGVAACTAGIAHTYIAREKPMKGAQARGHEIHVETQGTIGIENKLTQEQIQSADLVILAVDIKIGGEERFKNKKIVRVPTATVIKAPVQFMEKVEKELSVSK</sequence>
<evidence type="ECO:0000313" key="9">
    <source>
        <dbReference type="Proteomes" id="UP000195611"/>
    </source>
</evidence>
<dbReference type="InterPro" id="IPR003353">
    <property type="entry name" value="PTS_IIB_fruc"/>
</dbReference>
<evidence type="ECO:0000313" key="8">
    <source>
        <dbReference type="EMBL" id="SJN23437.1"/>
    </source>
</evidence>
<dbReference type="GO" id="GO:0005886">
    <property type="term" value="C:plasma membrane"/>
    <property type="evidence" value="ECO:0007669"/>
    <property type="project" value="TreeGrafter"/>
</dbReference>
<keyword evidence="3" id="KW-0762">Sugar transport</keyword>
<dbReference type="CDD" id="cd05569">
    <property type="entry name" value="PTS_IIB_fructose"/>
    <property type="match status" value="1"/>
</dbReference>
<proteinExistence type="predicted"/>
<dbReference type="SUPFAM" id="SSF52794">
    <property type="entry name" value="PTS system IIB component-like"/>
    <property type="match status" value="1"/>
</dbReference>
<dbReference type="GO" id="GO:0016301">
    <property type="term" value="F:kinase activity"/>
    <property type="evidence" value="ECO:0007669"/>
    <property type="project" value="UniProtKB-KW"/>
</dbReference>
<evidence type="ECO:0000256" key="5">
    <source>
        <dbReference type="ARBA" id="ARBA00022683"/>
    </source>
</evidence>
<dbReference type="Proteomes" id="UP000195611">
    <property type="component" value="Unassembled WGS sequence"/>
</dbReference>
<dbReference type="AlphaFoldDB" id="A0A1R4IU82"/>
<dbReference type="PROSITE" id="PS51099">
    <property type="entry name" value="PTS_EIIB_TYPE_2"/>
    <property type="match status" value="1"/>
</dbReference>
<organism evidence="8 9">
    <name type="scientific">Marinilactibacillus psychrotolerans 42ea</name>
    <dbReference type="NCBI Taxonomy" id="1255609"/>
    <lineage>
        <taxon>Bacteria</taxon>
        <taxon>Bacillati</taxon>
        <taxon>Bacillota</taxon>
        <taxon>Bacilli</taxon>
        <taxon>Lactobacillales</taxon>
        <taxon>Carnobacteriaceae</taxon>
        <taxon>Marinilactibacillus</taxon>
    </lineage>
</organism>
<evidence type="ECO:0000259" key="7">
    <source>
        <dbReference type="PROSITE" id="PS51099"/>
    </source>
</evidence>
<keyword evidence="1" id="KW-0813">Transport</keyword>
<dbReference type="RefSeq" id="WP_087057303.1">
    <property type="nucleotide sequence ID" value="NZ_FUKW01000043.1"/>
</dbReference>
<evidence type="ECO:0000256" key="2">
    <source>
        <dbReference type="ARBA" id="ARBA00022553"/>
    </source>
</evidence>
<dbReference type="Pfam" id="PF02302">
    <property type="entry name" value="PTS_IIB"/>
    <property type="match status" value="1"/>
</dbReference>
<dbReference type="NCBIfam" id="TIGR00829">
    <property type="entry name" value="FRU"/>
    <property type="match status" value="1"/>
</dbReference>
<dbReference type="InterPro" id="IPR036095">
    <property type="entry name" value="PTS_EIIB-like_sf"/>
</dbReference>
<name>A0A1R4IU82_9LACT</name>
<accession>A0A1R4IU82</accession>
<dbReference type="EMBL" id="FUKW01000043">
    <property type="protein sequence ID" value="SJN23437.1"/>
    <property type="molecule type" value="Genomic_DNA"/>
</dbReference>
<dbReference type="PANTHER" id="PTHR30505:SF0">
    <property type="entry name" value="FRUCTOSE-LIKE PTS SYSTEM EIIBC COMPONENT-RELATED"/>
    <property type="match status" value="1"/>
</dbReference>
<gene>
    <name evidence="8" type="ORF">FM115_02665</name>
</gene>
<feature type="domain" description="PTS EIIB type-2" evidence="7">
    <location>
        <begin position="1"/>
        <end position="99"/>
    </location>
</feature>
<dbReference type="Gene3D" id="3.40.50.2300">
    <property type="match status" value="1"/>
</dbReference>
<protein>
    <submittedName>
        <fullName evidence="8">PTS system, fructose-specific IIA component / PTS system, fructose-specific IIB component / PTS system, fructose-specific IIC component</fullName>
        <ecNumber evidence="8">2.7.1.191</ecNumber>
    </submittedName>
</protein>
<keyword evidence="2" id="KW-0597">Phosphoprotein</keyword>
<evidence type="ECO:0000256" key="6">
    <source>
        <dbReference type="ARBA" id="ARBA00022777"/>
    </source>
</evidence>
<dbReference type="GO" id="GO:0009401">
    <property type="term" value="P:phosphoenolpyruvate-dependent sugar phosphotransferase system"/>
    <property type="evidence" value="ECO:0007669"/>
    <property type="project" value="UniProtKB-KW"/>
</dbReference>
<keyword evidence="4 8" id="KW-0808">Transferase</keyword>
<dbReference type="GO" id="GO:0090563">
    <property type="term" value="F:protein-phosphocysteine-sugar phosphotransferase activity"/>
    <property type="evidence" value="ECO:0007669"/>
    <property type="project" value="TreeGrafter"/>
</dbReference>
<keyword evidence="5" id="KW-0598">Phosphotransferase system</keyword>
<evidence type="ECO:0000256" key="3">
    <source>
        <dbReference type="ARBA" id="ARBA00022597"/>
    </source>
</evidence>
<keyword evidence="6" id="KW-0418">Kinase</keyword>